<evidence type="ECO:0000259" key="5">
    <source>
        <dbReference type="Pfam" id="PF04101"/>
    </source>
</evidence>
<evidence type="ECO:0000313" key="7">
    <source>
        <dbReference type="EMBL" id="NHN34044.1"/>
    </source>
</evidence>
<dbReference type="InterPro" id="IPR007235">
    <property type="entry name" value="Glyco_trans_28_C"/>
</dbReference>
<evidence type="ECO:0000256" key="3">
    <source>
        <dbReference type="ARBA" id="ARBA00022676"/>
    </source>
</evidence>
<comment type="subcellular location">
    <subcellularLocation>
        <location evidence="1">Membrane</location>
    </subcellularLocation>
</comment>
<proteinExistence type="inferred from homology"/>
<name>A0ABX0JI15_9BACL</name>
<dbReference type="SUPFAM" id="SSF53756">
    <property type="entry name" value="UDP-Glycosyltransferase/glycogen phosphorylase"/>
    <property type="match status" value="1"/>
</dbReference>
<dbReference type="RefSeq" id="WP_166154596.1">
    <property type="nucleotide sequence ID" value="NZ_JAAOIW010000015.1"/>
</dbReference>
<dbReference type="InterPro" id="IPR050519">
    <property type="entry name" value="Glycosyltransf_28_UgtP"/>
</dbReference>
<evidence type="ECO:0000313" key="8">
    <source>
        <dbReference type="Proteomes" id="UP001165962"/>
    </source>
</evidence>
<dbReference type="InterPro" id="IPR009695">
    <property type="entry name" value="Diacylglyc_glucosyltr_N"/>
</dbReference>
<comment type="caution">
    <text evidence="7">The sequence shown here is derived from an EMBL/GenBank/DDBJ whole genome shotgun (WGS) entry which is preliminary data.</text>
</comment>
<dbReference type="Gene3D" id="3.40.50.2000">
    <property type="entry name" value="Glycogen Phosphorylase B"/>
    <property type="match status" value="2"/>
</dbReference>
<dbReference type="Pfam" id="PF04101">
    <property type="entry name" value="Glyco_tran_28_C"/>
    <property type="match status" value="1"/>
</dbReference>
<dbReference type="PANTHER" id="PTHR43025">
    <property type="entry name" value="MONOGALACTOSYLDIACYLGLYCEROL SYNTHASE"/>
    <property type="match status" value="1"/>
</dbReference>
<keyword evidence="8" id="KW-1185">Reference proteome</keyword>
<dbReference type="Proteomes" id="UP001165962">
    <property type="component" value="Unassembled WGS sequence"/>
</dbReference>
<keyword evidence="3" id="KW-0328">Glycosyltransferase</keyword>
<evidence type="ECO:0000256" key="2">
    <source>
        <dbReference type="ARBA" id="ARBA00006962"/>
    </source>
</evidence>
<feature type="domain" description="Glycosyl transferase family 28 C-terminal" evidence="5">
    <location>
        <begin position="211"/>
        <end position="347"/>
    </location>
</feature>
<reference evidence="7" key="1">
    <citation type="submission" date="2020-03" db="EMBL/GenBank/DDBJ databases">
        <title>Draft sequencing of Paenibacilllus sp. S3N08.</title>
        <authorList>
            <person name="Kim D.-U."/>
        </authorList>
    </citation>
    <scope>NUCLEOTIDE SEQUENCE</scope>
    <source>
        <strain evidence="7">S3N08</strain>
    </source>
</reference>
<gene>
    <name evidence="7" type="ORF">G9U52_29925</name>
</gene>
<dbReference type="Pfam" id="PF06925">
    <property type="entry name" value="MGDG_synth"/>
    <property type="match status" value="1"/>
</dbReference>
<organism evidence="7 8">
    <name type="scientific">Paenibacillus agricola</name>
    <dbReference type="NCBI Taxonomy" id="2716264"/>
    <lineage>
        <taxon>Bacteria</taxon>
        <taxon>Bacillati</taxon>
        <taxon>Bacillota</taxon>
        <taxon>Bacilli</taxon>
        <taxon>Bacillales</taxon>
        <taxon>Paenibacillaceae</taxon>
        <taxon>Paenibacillus</taxon>
    </lineage>
</organism>
<dbReference type="PANTHER" id="PTHR43025:SF3">
    <property type="entry name" value="MONOGALACTOSYLDIACYLGLYCEROL SYNTHASE 1, CHLOROPLASTIC"/>
    <property type="match status" value="1"/>
</dbReference>
<accession>A0ABX0JI15</accession>
<sequence>MKSSPTRIVILTASYGEGHVQTSRALRQSFGKAGIEQVKIIDLMKEAHPLLNKISTKLYMKSTAASQFGFDYYGWSYYITRHAKPNNVWNRFYNRLGIKRLKQLIQQEQPDAVISTFPFGAAPLLCKSLNIPSFTVITDFSLHSRWLHPDIDKYYVATEELKTEMVTCGIAAQRIQVSGIPLREQFGRHALEDAPNKLSESFHKLDPDRKTVLLMAGAYGLKVINKMIRSLLSMQECQLVVVCGKNEKLERRLKTKYANEPFLRIFGFVDNIHELMLISSCMITKAGGITLSEALVLQVPCFIFKPFAGQEKENALYLAKKRIAAISNSTDELAVQLRHFFSKEKFASQIKQRIELIQKESAADFIVKDLIHTIRQLAHL</sequence>
<dbReference type="EMBL" id="JAAOIW010000015">
    <property type="protein sequence ID" value="NHN34044.1"/>
    <property type="molecule type" value="Genomic_DNA"/>
</dbReference>
<evidence type="ECO:0000256" key="4">
    <source>
        <dbReference type="ARBA" id="ARBA00022679"/>
    </source>
</evidence>
<evidence type="ECO:0000256" key="1">
    <source>
        <dbReference type="ARBA" id="ARBA00004370"/>
    </source>
</evidence>
<comment type="similarity">
    <text evidence="2">Belongs to the glycosyltransferase 28 family.</text>
</comment>
<evidence type="ECO:0000259" key="6">
    <source>
        <dbReference type="Pfam" id="PF06925"/>
    </source>
</evidence>
<feature type="domain" description="Diacylglycerol glucosyltransferase N-terminal" evidence="6">
    <location>
        <begin position="19"/>
        <end position="181"/>
    </location>
</feature>
<protein>
    <submittedName>
        <fullName evidence="7">Glycosyltransferase</fullName>
    </submittedName>
</protein>
<keyword evidence="4" id="KW-0808">Transferase</keyword>